<feature type="compositionally biased region" description="Basic and acidic residues" evidence="1">
    <location>
        <begin position="1"/>
        <end position="23"/>
    </location>
</feature>
<dbReference type="AlphaFoldDB" id="A0A9Q3USF7"/>
<reference evidence="4" key="2">
    <citation type="submission" date="2023-07" db="EMBL/GenBank/DDBJ databases">
        <title>Description of novel Chryseobacterium sp. strain C-2.</title>
        <authorList>
            <person name="Saticioglu I.B."/>
        </authorList>
    </citation>
    <scope>NUCLEOTIDE SEQUENCE [LARGE SCALE GENOMIC DNA]</scope>
    <source>
        <strain evidence="4">C-2</strain>
    </source>
</reference>
<organism evidence="3 5">
    <name type="scientific">Chryseobacterium muglaense</name>
    <dbReference type="NCBI Taxonomy" id="2893752"/>
    <lineage>
        <taxon>Bacteria</taxon>
        <taxon>Pseudomonadati</taxon>
        <taxon>Bacteroidota</taxon>
        <taxon>Flavobacteriia</taxon>
        <taxon>Flavobacteriales</taxon>
        <taxon>Weeksellaceae</taxon>
        <taxon>Chryseobacterium group</taxon>
        <taxon>Chryseobacterium</taxon>
    </lineage>
</organism>
<keyword evidence="4" id="KW-1185">Reference proteome</keyword>
<evidence type="ECO:0000313" key="2">
    <source>
        <dbReference type="EMBL" id="MBD3904480.1"/>
    </source>
</evidence>
<evidence type="ECO:0000313" key="3">
    <source>
        <dbReference type="EMBL" id="MCC9032701.1"/>
    </source>
</evidence>
<gene>
    <name evidence="2" type="ORF">IEW27_07735</name>
    <name evidence="3" type="ORF">LNP80_00325</name>
</gene>
<dbReference type="Proteomes" id="UP001107960">
    <property type="component" value="Unassembled WGS sequence"/>
</dbReference>
<reference evidence="2" key="3">
    <citation type="submission" date="2024-05" db="EMBL/GenBank/DDBJ databases">
        <title>Description of novel Chryseobacterium sp. strain C-2.</title>
        <authorList>
            <person name="Saticioglu I.B."/>
        </authorList>
    </citation>
    <scope>NUCLEOTIDE SEQUENCE</scope>
    <source>
        <strain evidence="2">C-2</strain>
    </source>
</reference>
<evidence type="ECO:0000256" key="1">
    <source>
        <dbReference type="SAM" id="MobiDB-lite"/>
    </source>
</evidence>
<dbReference type="EMBL" id="JAJJML010000001">
    <property type="protein sequence ID" value="MCC9032701.1"/>
    <property type="molecule type" value="Genomic_DNA"/>
</dbReference>
<sequence length="79" mass="9009">MAKQPQETEKPTKEESPTLEVKDFVQAPKKSKPLPVLKRGEILISESDDEGKEVNHFVTNQATFDSFYSNNPKFSIKKK</sequence>
<dbReference type="RefSeq" id="WP_191179029.1">
    <property type="nucleotide sequence ID" value="NZ_JACXXP010000006.1"/>
</dbReference>
<evidence type="ECO:0000313" key="5">
    <source>
        <dbReference type="Proteomes" id="UP001107960"/>
    </source>
</evidence>
<dbReference type="Proteomes" id="UP000603715">
    <property type="component" value="Unassembled WGS sequence"/>
</dbReference>
<comment type="caution">
    <text evidence="3">The sequence shown here is derived from an EMBL/GenBank/DDBJ whole genome shotgun (WGS) entry which is preliminary data.</text>
</comment>
<accession>A0A9Q3USF7</accession>
<dbReference type="EMBL" id="JACXXP010000006">
    <property type="protein sequence ID" value="MBD3904480.1"/>
    <property type="molecule type" value="Genomic_DNA"/>
</dbReference>
<evidence type="ECO:0000313" key="4">
    <source>
        <dbReference type="Proteomes" id="UP000603715"/>
    </source>
</evidence>
<name>A0A9Q3USF7_9FLAO</name>
<reference evidence="3" key="1">
    <citation type="submission" date="2021-11" db="EMBL/GenBank/DDBJ databases">
        <title>Description of novel Chryseobacterium species.</title>
        <authorList>
            <person name="Saticioglu I.B."/>
            <person name="Ay H."/>
            <person name="Altun S."/>
            <person name="Duman M."/>
        </authorList>
    </citation>
    <scope>NUCLEOTIDE SEQUENCE</scope>
    <source>
        <strain evidence="3">C-39</strain>
    </source>
</reference>
<proteinExistence type="predicted"/>
<feature type="region of interest" description="Disordered" evidence="1">
    <location>
        <begin position="1"/>
        <end position="27"/>
    </location>
</feature>
<protein>
    <submittedName>
        <fullName evidence="3">Uncharacterized protein</fullName>
    </submittedName>
</protein>